<dbReference type="GO" id="GO:0004057">
    <property type="term" value="F:arginyl-tRNA--protein transferase activity"/>
    <property type="evidence" value="ECO:0007669"/>
    <property type="project" value="InterPro"/>
</dbReference>
<dbReference type="GO" id="GO:0008914">
    <property type="term" value="F:leucyl-tRNA--protein transferase activity"/>
    <property type="evidence" value="ECO:0007669"/>
    <property type="project" value="UniProtKB-UniRule"/>
</dbReference>
<keyword evidence="2 4" id="KW-0808">Transferase</keyword>
<dbReference type="InterPro" id="IPR007471">
    <property type="entry name" value="N-end_Aminoacyl_Trfase_N"/>
</dbReference>
<dbReference type="Pfam" id="PF04377">
    <property type="entry name" value="ATE_C"/>
    <property type="match status" value="1"/>
</dbReference>
<dbReference type="InterPro" id="IPR017138">
    <property type="entry name" value="Asp_Glu_LeuTrfase"/>
</dbReference>
<comment type="function">
    <text evidence="4">Functions in the N-end rule pathway of protein degradation where it conjugates Leu from its aminoacyl-tRNA to the N-termini of proteins containing an N-terminal aspartate or glutamate.</text>
</comment>
<dbReference type="AlphaFoldDB" id="A0A842J6F8"/>
<evidence type="ECO:0000256" key="4">
    <source>
        <dbReference type="HAMAP-Rule" id="MF_00689"/>
    </source>
</evidence>
<comment type="caution">
    <text evidence="7">The sequence shown here is derived from an EMBL/GenBank/DDBJ whole genome shotgun (WGS) entry which is preliminary data.</text>
</comment>
<evidence type="ECO:0000256" key="2">
    <source>
        <dbReference type="ARBA" id="ARBA00022679"/>
    </source>
</evidence>
<dbReference type="GO" id="GO:0071596">
    <property type="term" value="P:ubiquitin-dependent protein catabolic process via the N-end rule pathway"/>
    <property type="evidence" value="ECO:0007669"/>
    <property type="project" value="InterPro"/>
</dbReference>
<dbReference type="SUPFAM" id="SSF55729">
    <property type="entry name" value="Acyl-CoA N-acyltransferases (Nat)"/>
    <property type="match status" value="1"/>
</dbReference>
<dbReference type="EC" id="2.3.2.29" evidence="4"/>
<dbReference type="PANTHER" id="PTHR21367">
    <property type="entry name" value="ARGININE-TRNA-PROTEIN TRANSFERASE 1"/>
    <property type="match status" value="1"/>
</dbReference>
<comment type="similarity">
    <text evidence="4">Belongs to the R-transferase family. Bpt subfamily.</text>
</comment>
<keyword evidence="1 4" id="KW-0963">Cytoplasm</keyword>
<comment type="catalytic activity">
    <reaction evidence="4">
        <text>N-terminal L-glutamyl-[protein] + L-leucyl-tRNA(Leu) = N-terminal L-leucyl-L-glutamyl-[protein] + tRNA(Leu) + H(+)</text>
        <dbReference type="Rhea" id="RHEA:50412"/>
        <dbReference type="Rhea" id="RHEA-COMP:9613"/>
        <dbReference type="Rhea" id="RHEA-COMP:9622"/>
        <dbReference type="Rhea" id="RHEA-COMP:12664"/>
        <dbReference type="Rhea" id="RHEA-COMP:12668"/>
        <dbReference type="ChEBI" id="CHEBI:15378"/>
        <dbReference type="ChEBI" id="CHEBI:64721"/>
        <dbReference type="ChEBI" id="CHEBI:78442"/>
        <dbReference type="ChEBI" id="CHEBI:78494"/>
        <dbReference type="ChEBI" id="CHEBI:133041"/>
        <dbReference type="EC" id="2.3.2.29"/>
    </reaction>
</comment>
<evidence type="ECO:0000259" key="6">
    <source>
        <dbReference type="Pfam" id="PF04377"/>
    </source>
</evidence>
<evidence type="ECO:0000313" key="8">
    <source>
        <dbReference type="Proteomes" id="UP000552683"/>
    </source>
</evidence>
<accession>A0A842J6F8</accession>
<dbReference type="Proteomes" id="UP000552683">
    <property type="component" value="Unassembled WGS sequence"/>
</dbReference>
<comment type="catalytic activity">
    <reaction evidence="4">
        <text>N-terminal L-aspartyl-[protein] + L-leucyl-tRNA(Leu) = N-terminal L-leucyl-L-aspartyl-[protein] + tRNA(Leu) + H(+)</text>
        <dbReference type="Rhea" id="RHEA:50420"/>
        <dbReference type="Rhea" id="RHEA-COMP:9613"/>
        <dbReference type="Rhea" id="RHEA-COMP:9622"/>
        <dbReference type="Rhea" id="RHEA-COMP:12669"/>
        <dbReference type="Rhea" id="RHEA-COMP:12674"/>
        <dbReference type="ChEBI" id="CHEBI:15378"/>
        <dbReference type="ChEBI" id="CHEBI:64720"/>
        <dbReference type="ChEBI" id="CHEBI:78442"/>
        <dbReference type="ChEBI" id="CHEBI:78494"/>
        <dbReference type="ChEBI" id="CHEBI:133042"/>
        <dbReference type="EC" id="2.3.2.29"/>
    </reaction>
</comment>
<organism evidence="7 8">
    <name type="scientific">Campylobacter massiliensis</name>
    <dbReference type="NCBI Taxonomy" id="2762557"/>
    <lineage>
        <taxon>Bacteria</taxon>
        <taxon>Pseudomonadati</taxon>
        <taxon>Campylobacterota</taxon>
        <taxon>Epsilonproteobacteria</taxon>
        <taxon>Campylobacterales</taxon>
        <taxon>Campylobacteraceae</taxon>
        <taxon>Campylobacter</taxon>
    </lineage>
</organism>
<gene>
    <name evidence="4" type="primary">bpt</name>
    <name evidence="7" type="ORF">H7R39_08390</name>
</gene>
<feature type="domain" description="N-end aminoacyl transferase N-terminal" evidence="5">
    <location>
        <begin position="3"/>
        <end position="72"/>
    </location>
</feature>
<keyword evidence="8" id="KW-1185">Reference proteome</keyword>
<name>A0A842J6F8_9BACT</name>
<dbReference type="GO" id="GO:0005737">
    <property type="term" value="C:cytoplasm"/>
    <property type="evidence" value="ECO:0007669"/>
    <property type="project" value="UniProtKB-SubCell"/>
</dbReference>
<dbReference type="InterPro" id="IPR016181">
    <property type="entry name" value="Acyl_CoA_acyltransferase"/>
</dbReference>
<protein>
    <recommendedName>
        <fullName evidence="4">Aspartate/glutamate leucyltransferase</fullName>
        <ecNumber evidence="4">2.3.2.29</ecNumber>
    </recommendedName>
</protein>
<sequence length="232" mass="27582">MPSPCPYLKDRDSRMEYRYVDGCDFAVNDALARRGFRRFGKYFSKPNCAGCRECVNIRVDALNFKFNKSARRTIRKNENTKIILTKPLIDDAHVALYKKYHKFMQQKREWKYYELDFRRYYELYVAGHAEFGKEIAYFADGRLIGVDLVDILSDGISAVYCYYDPDFADLSIGRYSLYQQILLARQLNLRWIYLGYYVKDCPSLAYKADYKPYERLCEYVPLDETPVWEKAE</sequence>
<evidence type="ECO:0000313" key="7">
    <source>
        <dbReference type="EMBL" id="MBC2883271.1"/>
    </source>
</evidence>
<dbReference type="HAMAP" id="MF_00689">
    <property type="entry name" value="Bpt"/>
    <property type="match status" value="1"/>
</dbReference>
<evidence type="ECO:0000256" key="1">
    <source>
        <dbReference type="ARBA" id="ARBA00022490"/>
    </source>
</evidence>
<dbReference type="NCBIfam" id="NF002344">
    <property type="entry name" value="PRK01305.2-1"/>
    <property type="match status" value="1"/>
</dbReference>
<comment type="subcellular location">
    <subcellularLocation>
        <location evidence="4">Cytoplasm</location>
    </subcellularLocation>
</comment>
<dbReference type="InterPro" id="IPR007472">
    <property type="entry name" value="N-end_Aminoacyl_Trfase_C"/>
</dbReference>
<dbReference type="EMBL" id="JACLZK010000002">
    <property type="protein sequence ID" value="MBC2883271.1"/>
    <property type="molecule type" value="Genomic_DNA"/>
</dbReference>
<dbReference type="PIRSF" id="PIRSF037208">
    <property type="entry name" value="ATE_pro_prd"/>
    <property type="match status" value="1"/>
</dbReference>
<evidence type="ECO:0000259" key="5">
    <source>
        <dbReference type="Pfam" id="PF04376"/>
    </source>
</evidence>
<dbReference type="NCBIfam" id="NF002346">
    <property type="entry name" value="PRK01305.2-3"/>
    <property type="match status" value="1"/>
</dbReference>
<dbReference type="InterPro" id="IPR030700">
    <property type="entry name" value="N-end_Aminoacyl_Trfase"/>
</dbReference>
<evidence type="ECO:0000256" key="3">
    <source>
        <dbReference type="ARBA" id="ARBA00023315"/>
    </source>
</evidence>
<proteinExistence type="inferred from homology"/>
<keyword evidence="3 4" id="KW-0012">Acyltransferase</keyword>
<dbReference type="Pfam" id="PF04376">
    <property type="entry name" value="ATE_N"/>
    <property type="match status" value="1"/>
</dbReference>
<feature type="domain" description="N-end rule aminoacyl transferase C-terminal" evidence="6">
    <location>
        <begin position="93"/>
        <end position="217"/>
    </location>
</feature>
<dbReference type="PANTHER" id="PTHR21367:SF1">
    <property type="entry name" value="ARGINYL-TRNA--PROTEIN TRANSFERASE 1"/>
    <property type="match status" value="1"/>
</dbReference>
<reference evidence="7 8" key="1">
    <citation type="submission" date="2020-08" db="EMBL/GenBank/DDBJ databases">
        <title>Complete genome and description of Campylobacter massiliensis Marseille-Q3452 sp. nov.</title>
        <authorList>
            <person name="Antezack A."/>
        </authorList>
    </citation>
    <scope>NUCLEOTIDE SEQUENCE [LARGE SCALE GENOMIC DNA]</scope>
    <source>
        <strain evidence="7 8">Marseille-Q3452</strain>
    </source>
</reference>